<keyword evidence="2" id="KW-1185">Reference proteome</keyword>
<sequence length="275" mass="31184">MAVSPLSPRSHSSDSVVGRNMDRLVLYIRYISRVGRELEQALREERLSKSRSLVVYLMQDDLPHLNEVSAATSSEPAKCFESPTIQSHALVGVIIVEFFLHTGAVCTEEGSSRLALPVGAFRLGDRVSRCGQDRQRSATRLVSLSLVTSTNILSSLLMRSRRLAREDVRVLVEFPFRRNALTPYSGGRQVLSDLSYLPIQVYVMQERLAVAVHAMEIYRRAEITYFRPSTSHGAWAVQRGRIYHYLDPNSRHPSHLITIHGQVKFPRERPFAPRE</sequence>
<dbReference type="Proteomes" id="UP000077266">
    <property type="component" value="Unassembled WGS sequence"/>
</dbReference>
<evidence type="ECO:0000313" key="2">
    <source>
        <dbReference type="Proteomes" id="UP000077266"/>
    </source>
</evidence>
<evidence type="ECO:0000313" key="1">
    <source>
        <dbReference type="EMBL" id="KZV87832.1"/>
    </source>
</evidence>
<organism evidence="1 2">
    <name type="scientific">Exidia glandulosa HHB12029</name>
    <dbReference type="NCBI Taxonomy" id="1314781"/>
    <lineage>
        <taxon>Eukaryota</taxon>
        <taxon>Fungi</taxon>
        <taxon>Dikarya</taxon>
        <taxon>Basidiomycota</taxon>
        <taxon>Agaricomycotina</taxon>
        <taxon>Agaricomycetes</taxon>
        <taxon>Auriculariales</taxon>
        <taxon>Exidiaceae</taxon>
        <taxon>Exidia</taxon>
    </lineage>
</organism>
<dbReference type="EMBL" id="KV426114">
    <property type="protein sequence ID" value="KZV87832.1"/>
    <property type="molecule type" value="Genomic_DNA"/>
</dbReference>
<reference evidence="1 2" key="1">
    <citation type="journal article" date="2016" name="Mol. Biol. Evol.">
        <title>Comparative Genomics of Early-Diverging Mushroom-Forming Fungi Provides Insights into the Origins of Lignocellulose Decay Capabilities.</title>
        <authorList>
            <person name="Nagy L.G."/>
            <person name="Riley R."/>
            <person name="Tritt A."/>
            <person name="Adam C."/>
            <person name="Daum C."/>
            <person name="Floudas D."/>
            <person name="Sun H."/>
            <person name="Yadav J.S."/>
            <person name="Pangilinan J."/>
            <person name="Larsson K.H."/>
            <person name="Matsuura K."/>
            <person name="Barry K."/>
            <person name="Labutti K."/>
            <person name="Kuo R."/>
            <person name="Ohm R.A."/>
            <person name="Bhattacharya S.S."/>
            <person name="Shirouzu T."/>
            <person name="Yoshinaga Y."/>
            <person name="Martin F.M."/>
            <person name="Grigoriev I.V."/>
            <person name="Hibbett D.S."/>
        </authorList>
    </citation>
    <scope>NUCLEOTIDE SEQUENCE [LARGE SCALE GENOMIC DNA]</scope>
    <source>
        <strain evidence="1 2">HHB12029</strain>
    </source>
</reference>
<dbReference type="AlphaFoldDB" id="A0A165EW78"/>
<name>A0A165EW78_EXIGL</name>
<dbReference type="InParanoid" id="A0A165EW78"/>
<protein>
    <submittedName>
        <fullName evidence="1">Uncharacterized protein</fullName>
    </submittedName>
</protein>
<gene>
    <name evidence="1" type="ORF">EXIGLDRAFT_697198</name>
</gene>
<accession>A0A165EW78</accession>
<proteinExistence type="predicted"/>